<evidence type="ECO:0000259" key="1">
    <source>
        <dbReference type="PROSITE" id="PS50041"/>
    </source>
</evidence>
<feature type="domain" description="C-type lectin" evidence="1">
    <location>
        <begin position="133"/>
        <end position="251"/>
    </location>
</feature>
<dbReference type="InterPro" id="IPR001304">
    <property type="entry name" value="C-type_lectin-like"/>
</dbReference>
<proteinExistence type="predicted"/>
<feature type="domain" description="C-type lectin" evidence="1">
    <location>
        <begin position="19"/>
        <end position="134"/>
    </location>
</feature>
<dbReference type="Pfam" id="PF00059">
    <property type="entry name" value="Lectin_C"/>
    <property type="match status" value="2"/>
</dbReference>
<dbReference type="InterPro" id="IPR016186">
    <property type="entry name" value="C-type_lectin-like/link_sf"/>
</dbReference>
<dbReference type="PANTHER" id="PTHR45784:SF3">
    <property type="entry name" value="C-TYPE LECTIN DOMAIN FAMILY 4 MEMBER K-LIKE-RELATED"/>
    <property type="match status" value="1"/>
</dbReference>
<dbReference type="AlphaFoldDB" id="A0AAD7RCA4"/>
<dbReference type="InterPro" id="IPR016187">
    <property type="entry name" value="CTDL_fold"/>
</dbReference>
<dbReference type="PROSITE" id="PS50041">
    <property type="entry name" value="C_TYPE_LECTIN_2"/>
    <property type="match status" value="2"/>
</dbReference>
<evidence type="ECO:0000313" key="3">
    <source>
        <dbReference type="Proteomes" id="UP001221898"/>
    </source>
</evidence>
<dbReference type="CDD" id="cd00037">
    <property type="entry name" value="CLECT"/>
    <property type="match status" value="2"/>
</dbReference>
<comment type="caution">
    <text evidence="2">The sequence shown here is derived from an EMBL/GenBank/DDBJ whole genome shotgun (WGS) entry which is preliminary data.</text>
</comment>
<sequence length="274" mass="30533">MGSQIAGTVATVATPRQIHFVDRPMSWADALDFCRANFSDLASVGGREELAVLASSAAEHRYDGGAWIGLHDDVINTWQWSLANDSFYGDGEREFRRWRRNEPNFFLGKQNCTLMRRSRWTDDDCELSRRFVCYDDNLVLIRENRTWMEAVSFCRQHHVDLVSVLSDAVQGLVAQEARGASTPHVWLGLRYACILHFWFWVSPEGGCYSNWAPGRGPGGPGNCGNTGAMEAGGGHRWVSLPDSEQLNFICSTCSSEYGHTAPTGARTRSFSVAV</sequence>
<dbReference type="Proteomes" id="UP001221898">
    <property type="component" value="Unassembled WGS sequence"/>
</dbReference>
<dbReference type="SUPFAM" id="SSF56436">
    <property type="entry name" value="C-type lectin-like"/>
    <property type="match status" value="2"/>
</dbReference>
<protein>
    <recommendedName>
        <fullName evidence="1">C-type lectin domain-containing protein</fullName>
    </recommendedName>
</protein>
<keyword evidence="3" id="KW-1185">Reference proteome</keyword>
<organism evidence="2 3">
    <name type="scientific">Aldrovandia affinis</name>
    <dbReference type="NCBI Taxonomy" id="143900"/>
    <lineage>
        <taxon>Eukaryota</taxon>
        <taxon>Metazoa</taxon>
        <taxon>Chordata</taxon>
        <taxon>Craniata</taxon>
        <taxon>Vertebrata</taxon>
        <taxon>Euteleostomi</taxon>
        <taxon>Actinopterygii</taxon>
        <taxon>Neopterygii</taxon>
        <taxon>Teleostei</taxon>
        <taxon>Notacanthiformes</taxon>
        <taxon>Halosauridae</taxon>
        <taxon>Aldrovandia</taxon>
    </lineage>
</organism>
<dbReference type="EMBL" id="JAINUG010000400">
    <property type="protein sequence ID" value="KAJ8372476.1"/>
    <property type="molecule type" value="Genomic_DNA"/>
</dbReference>
<name>A0AAD7RCA4_9TELE</name>
<evidence type="ECO:0000313" key="2">
    <source>
        <dbReference type="EMBL" id="KAJ8372476.1"/>
    </source>
</evidence>
<dbReference type="PANTHER" id="PTHR45784">
    <property type="entry name" value="C-TYPE LECTIN DOMAIN FAMILY 20 MEMBER A-RELATED"/>
    <property type="match status" value="1"/>
</dbReference>
<reference evidence="2" key="1">
    <citation type="journal article" date="2023" name="Science">
        <title>Genome structures resolve the early diversification of teleost fishes.</title>
        <authorList>
            <person name="Parey E."/>
            <person name="Louis A."/>
            <person name="Montfort J."/>
            <person name="Bouchez O."/>
            <person name="Roques C."/>
            <person name="Iampietro C."/>
            <person name="Lluch J."/>
            <person name="Castinel A."/>
            <person name="Donnadieu C."/>
            <person name="Desvignes T."/>
            <person name="Floi Bucao C."/>
            <person name="Jouanno E."/>
            <person name="Wen M."/>
            <person name="Mejri S."/>
            <person name="Dirks R."/>
            <person name="Jansen H."/>
            <person name="Henkel C."/>
            <person name="Chen W.J."/>
            <person name="Zahm M."/>
            <person name="Cabau C."/>
            <person name="Klopp C."/>
            <person name="Thompson A.W."/>
            <person name="Robinson-Rechavi M."/>
            <person name="Braasch I."/>
            <person name="Lecointre G."/>
            <person name="Bobe J."/>
            <person name="Postlethwait J.H."/>
            <person name="Berthelot C."/>
            <person name="Roest Crollius H."/>
            <person name="Guiguen Y."/>
        </authorList>
    </citation>
    <scope>NUCLEOTIDE SEQUENCE</scope>
    <source>
        <strain evidence="2">NC1722</strain>
    </source>
</reference>
<dbReference type="SMART" id="SM00034">
    <property type="entry name" value="CLECT"/>
    <property type="match status" value="2"/>
</dbReference>
<gene>
    <name evidence="2" type="ORF">AAFF_G00289210</name>
</gene>
<accession>A0AAD7RCA4</accession>
<dbReference type="Gene3D" id="3.10.100.10">
    <property type="entry name" value="Mannose-Binding Protein A, subunit A"/>
    <property type="match status" value="2"/>
</dbReference>